<keyword evidence="6" id="KW-1185">Reference proteome</keyword>
<dbReference type="FunFam" id="3.90.1150.10:FF:000033">
    <property type="entry name" value="Cystathionine gamma-synthase"/>
    <property type="match status" value="1"/>
</dbReference>
<dbReference type="Proteomes" id="UP000032352">
    <property type="component" value="Chromosome pTvir"/>
</dbReference>
<dbReference type="InterPro" id="IPR054542">
    <property type="entry name" value="Cys_met_metab_PP"/>
</dbReference>
<name>A0AAE9Z8K3_9GAMM</name>
<dbReference type="InterPro" id="IPR000277">
    <property type="entry name" value="Cys/Met-Metab_PyrdxlP-dep_enz"/>
</dbReference>
<comment type="cofactor">
    <cofactor evidence="1 4">
        <name>pyridoxal 5'-phosphate</name>
        <dbReference type="ChEBI" id="CHEBI:597326"/>
    </cofactor>
</comment>
<accession>A0AAE9Z8K3</accession>
<dbReference type="Pfam" id="PF01053">
    <property type="entry name" value="Cys_Met_Meta_PP"/>
    <property type="match status" value="1"/>
</dbReference>
<dbReference type="InterPro" id="IPR015421">
    <property type="entry name" value="PyrdxlP-dep_Trfase_major"/>
</dbReference>
<dbReference type="Gene3D" id="3.90.1150.10">
    <property type="entry name" value="Aspartate Aminotransferase, domain 1"/>
    <property type="match status" value="1"/>
</dbReference>
<evidence type="ECO:0000313" key="6">
    <source>
        <dbReference type="Proteomes" id="UP000032352"/>
    </source>
</evidence>
<protein>
    <submittedName>
        <fullName evidence="5">Cystathionine gamma-synthase family protein</fullName>
    </submittedName>
</protein>
<evidence type="ECO:0000256" key="3">
    <source>
        <dbReference type="PIRSR" id="PIRSR001434-2"/>
    </source>
</evidence>
<evidence type="ECO:0000256" key="4">
    <source>
        <dbReference type="RuleBase" id="RU362118"/>
    </source>
</evidence>
<dbReference type="GO" id="GO:0005737">
    <property type="term" value="C:cytoplasm"/>
    <property type="evidence" value="ECO:0007669"/>
    <property type="project" value="TreeGrafter"/>
</dbReference>
<feature type="modified residue" description="N6-(pyridoxal phosphate)lysine" evidence="3">
    <location>
        <position position="243"/>
    </location>
</feature>
<dbReference type="GO" id="GO:0009086">
    <property type="term" value="P:methionine biosynthetic process"/>
    <property type="evidence" value="ECO:0007669"/>
    <property type="project" value="UniProtKB-ARBA"/>
</dbReference>
<dbReference type="Gene3D" id="3.40.640.10">
    <property type="entry name" value="Type I PLP-dependent aspartate aminotransferase-like (Major domain)"/>
    <property type="match status" value="1"/>
</dbReference>
<dbReference type="GO" id="GO:0030170">
    <property type="term" value="F:pyridoxal phosphate binding"/>
    <property type="evidence" value="ECO:0007669"/>
    <property type="project" value="InterPro"/>
</dbReference>
<dbReference type="SUPFAM" id="SSF53383">
    <property type="entry name" value="PLP-dependent transferases"/>
    <property type="match status" value="1"/>
</dbReference>
<dbReference type="InterPro" id="IPR015422">
    <property type="entry name" value="PyrdxlP-dep_Trfase_small"/>
</dbReference>
<sequence>MSDNYKKRAIGEHQLQPESLMMGYGYDPRLSEGSIKCPNFQTSTFVFESAEQGKHFFDVASGRIQLDEGQQAGLVYSRFNNPTIEIAENRIAVWDGAEDCLVTGSGMSAISTVLLALSKPGDVIVYSEPIYGGTDTLINGILAQMNIKAVGFISSEGTDALAQALDKASQLGNVSVVMVETPDNPTNNLIDIEKCRQLIDTFTGNTDRQSSRPVLAVDNTMLGPLWQQPLKHGADLCLYSLTKYVGGHSDLIGGSCSGSKDLIARIRKVRNSIGTTMDSHTAWLILRSLETLKIRMQAATSGAKAVVEFLQAHEQVTRIDYPGLLTEDDPQYQVYNKQCIGAGSTFSFEVKGGEEAAFKVLNRLKLVKLAVSLGGTESLAQHPAAMTHSGVPKERRELIGITDGLIRISVGIEEPEDIIADLAQAMA</sequence>
<dbReference type="EMBL" id="CP059734">
    <property type="protein sequence ID" value="WDE08508.1"/>
    <property type="molecule type" value="Genomic_DNA"/>
</dbReference>
<keyword evidence="2 3" id="KW-0663">Pyridoxal phosphate</keyword>
<gene>
    <name evidence="5" type="ORF">SG34_031800</name>
</gene>
<evidence type="ECO:0000256" key="1">
    <source>
        <dbReference type="ARBA" id="ARBA00001933"/>
    </source>
</evidence>
<dbReference type="GO" id="GO:0019346">
    <property type="term" value="P:transsulfuration"/>
    <property type="evidence" value="ECO:0007669"/>
    <property type="project" value="InterPro"/>
</dbReference>
<reference evidence="5 6" key="2">
    <citation type="journal article" date="2022" name="Mar. Drugs">
        <title>Bioassay-Guided Fractionation Leads to the Detection of Cholic Acid Generated by the Rare Thalassomonas sp.</title>
        <authorList>
            <person name="Pheiffer F."/>
            <person name="Schneider Y.K."/>
            <person name="Hansen E.H."/>
            <person name="Andersen J.H."/>
            <person name="Isaksson J."/>
            <person name="Busche T."/>
            <person name="R C."/>
            <person name="Kalinowski J."/>
            <person name="Zyl L.V."/>
            <person name="Trindade M."/>
        </authorList>
    </citation>
    <scope>NUCLEOTIDE SEQUENCE [LARGE SCALE GENOMIC DNA]</scope>
    <source>
        <strain evidence="5 6">XOM25</strain>
    </source>
</reference>
<dbReference type="PANTHER" id="PTHR11808">
    <property type="entry name" value="TRANS-SULFURATION ENZYME FAMILY MEMBER"/>
    <property type="match status" value="1"/>
</dbReference>
<comment type="similarity">
    <text evidence="4">Belongs to the trans-sulfuration enzymes family.</text>
</comment>
<dbReference type="InterPro" id="IPR015424">
    <property type="entry name" value="PyrdxlP-dep_Trfase"/>
</dbReference>
<proteinExistence type="inferred from homology"/>
<dbReference type="GO" id="GO:0016846">
    <property type="term" value="F:carbon-sulfur lyase activity"/>
    <property type="evidence" value="ECO:0007669"/>
    <property type="project" value="TreeGrafter"/>
</dbReference>
<dbReference type="CDD" id="cd00614">
    <property type="entry name" value="CGS_like"/>
    <property type="match status" value="1"/>
</dbReference>
<dbReference type="PANTHER" id="PTHR11808:SF86">
    <property type="entry name" value="METHIONINE GAMMA-LYASE"/>
    <property type="match status" value="1"/>
</dbReference>
<dbReference type="PIRSF" id="PIRSF001434">
    <property type="entry name" value="CGS"/>
    <property type="match status" value="1"/>
</dbReference>
<organism evidence="5 6">
    <name type="scientific">Thalassomonas viridans</name>
    <dbReference type="NCBI Taxonomy" id="137584"/>
    <lineage>
        <taxon>Bacteria</taxon>
        <taxon>Pseudomonadati</taxon>
        <taxon>Pseudomonadota</taxon>
        <taxon>Gammaproteobacteria</taxon>
        <taxon>Alteromonadales</taxon>
        <taxon>Colwelliaceae</taxon>
        <taxon>Thalassomonas</taxon>
    </lineage>
</organism>
<dbReference type="FunFam" id="3.40.640.10:FF:000046">
    <property type="entry name" value="Cystathionine gamma-lyase"/>
    <property type="match status" value="1"/>
</dbReference>
<dbReference type="KEGG" id="tvd:SG34_031800"/>
<evidence type="ECO:0000313" key="5">
    <source>
        <dbReference type="EMBL" id="WDE08508.1"/>
    </source>
</evidence>
<dbReference type="NCBIfam" id="NF005455">
    <property type="entry name" value="PRK07049.1"/>
    <property type="match status" value="1"/>
</dbReference>
<dbReference type="RefSeq" id="WP_044839081.1">
    <property type="nucleotide sequence ID" value="NZ_CP059734.1"/>
</dbReference>
<reference evidence="5 6" key="1">
    <citation type="journal article" date="2015" name="Genome Announc.">
        <title>Draft Genome Sequences of Marine Isolates of Thalassomonas viridans and Thalassomonas actiniarum.</title>
        <authorList>
            <person name="Olonade I."/>
            <person name="van Zyl L.J."/>
            <person name="Trindade M."/>
        </authorList>
    </citation>
    <scope>NUCLEOTIDE SEQUENCE [LARGE SCALE GENOMIC DNA]</scope>
    <source>
        <strain evidence="5 6">XOM25</strain>
    </source>
</reference>
<evidence type="ECO:0000256" key="2">
    <source>
        <dbReference type="ARBA" id="ARBA00022898"/>
    </source>
</evidence>
<dbReference type="AlphaFoldDB" id="A0AAE9Z8K3"/>
<dbReference type="PROSITE" id="PS00868">
    <property type="entry name" value="CYS_MET_METAB_PP"/>
    <property type="match status" value="1"/>
</dbReference>